<dbReference type="OMA" id="NMSHCNF"/>
<dbReference type="EMBL" id="DUJO01000006">
    <property type="protein sequence ID" value="HII73131.1"/>
    <property type="molecule type" value="Genomic_DNA"/>
</dbReference>
<evidence type="ECO:0000256" key="4">
    <source>
        <dbReference type="RuleBase" id="RU003651"/>
    </source>
</evidence>
<dbReference type="FunFam" id="3.40.50.300:FF:001025">
    <property type="entry name" value="ATPase family, AAA domain-containing 2B"/>
    <property type="match status" value="1"/>
</dbReference>
<dbReference type="Pfam" id="PF09336">
    <property type="entry name" value="Vps4_C"/>
    <property type="match status" value="1"/>
</dbReference>
<keyword evidence="1 4" id="KW-0547">Nucleotide-binding</keyword>
<feature type="transmembrane region" description="Helical" evidence="5">
    <location>
        <begin position="20"/>
        <end position="41"/>
    </location>
</feature>
<evidence type="ECO:0000259" key="6">
    <source>
        <dbReference type="SMART" id="SM00382"/>
    </source>
</evidence>
<dbReference type="InterPro" id="IPR027417">
    <property type="entry name" value="P-loop_NTPase"/>
</dbReference>
<dbReference type="RefSeq" id="WP_010979771.1">
    <property type="nucleotide sequence ID" value="NZ_BAABQO010000006.1"/>
</dbReference>
<dbReference type="SMART" id="SM00382">
    <property type="entry name" value="AAA"/>
    <property type="match status" value="2"/>
</dbReference>
<name>A0A832WUL2_9CREN</name>
<dbReference type="InterPro" id="IPR003960">
    <property type="entry name" value="ATPase_AAA_CS"/>
</dbReference>
<dbReference type="PANTHER" id="PTHR23077:SF199">
    <property type="entry name" value="AAA FAMILY ATPASE"/>
    <property type="match status" value="1"/>
</dbReference>
<feature type="domain" description="AAA+ ATPase" evidence="6">
    <location>
        <begin position="91"/>
        <end position="228"/>
    </location>
</feature>
<reference evidence="7" key="1">
    <citation type="journal article" date="2020" name="bioRxiv">
        <title>A rank-normalized archaeal taxonomy based on genome phylogeny resolves widespread incomplete and uneven classifications.</title>
        <authorList>
            <person name="Rinke C."/>
            <person name="Chuvochina M."/>
            <person name="Mussig A.J."/>
            <person name="Chaumeil P.-A."/>
            <person name="Waite D.W."/>
            <person name="Whitman W.B."/>
            <person name="Parks D.H."/>
            <person name="Hugenholtz P."/>
        </authorList>
    </citation>
    <scope>NUCLEOTIDE SEQUENCE</scope>
    <source>
        <strain evidence="7">UBA8838</strain>
    </source>
</reference>
<evidence type="ECO:0000313" key="8">
    <source>
        <dbReference type="Proteomes" id="UP000646844"/>
    </source>
</evidence>
<dbReference type="InterPro" id="IPR003593">
    <property type="entry name" value="AAA+_ATPase"/>
</dbReference>
<evidence type="ECO:0000256" key="2">
    <source>
        <dbReference type="ARBA" id="ARBA00022840"/>
    </source>
</evidence>
<gene>
    <name evidence="7" type="ORF">HA332_01700</name>
</gene>
<keyword evidence="5" id="KW-1133">Transmembrane helix</keyword>
<feature type="domain" description="AAA+ ATPase" evidence="6">
    <location>
        <begin position="360"/>
        <end position="493"/>
    </location>
</feature>
<dbReference type="SUPFAM" id="SSF52540">
    <property type="entry name" value="P-loop containing nucleoside triphosphate hydrolases"/>
    <property type="match status" value="2"/>
</dbReference>
<accession>A0A832WUL2</accession>
<proteinExistence type="inferred from homology"/>
<dbReference type="InterPro" id="IPR003959">
    <property type="entry name" value="ATPase_AAA_core"/>
</dbReference>
<dbReference type="Gene3D" id="3.40.50.300">
    <property type="entry name" value="P-loop containing nucleotide triphosphate hydrolases"/>
    <property type="match status" value="2"/>
</dbReference>
<dbReference type="PROSITE" id="PS00674">
    <property type="entry name" value="AAA"/>
    <property type="match status" value="2"/>
</dbReference>
<comment type="caution">
    <text evidence="7">The sequence shown here is derived from an EMBL/GenBank/DDBJ whole genome shotgun (WGS) entry which is preliminary data.</text>
</comment>
<keyword evidence="5" id="KW-0812">Transmembrane</keyword>
<sequence length="587" mass="66663">MNANTSTSPTSSLLSTYINAIELGIIILTFVIPLIYFIYFMRMMRVGHSQQRQLERKMNRIPSITWDQIYDMEEIKARLDEIASYVMKKGKAYGVILFGPPGTGKTSIAKALANKLRWNYFELKSTDVMSKWYGESEYLLDNFFNVVELNAPAVVVIDEIDGFTLKREGDIHEVTHRLINIFLMRLQELHDKSLPVLIIGTTNIPQEIDEALLRPGRFDEVIYVPLPDENGREKIWCGYVQNVDCKELAKRSNRLSPADIKEIVEEVKIQCEKEGRTPTTQDFIKALENYKPSVSIQIIVKFENIAKKYSRHKLGERPYGVPDVRWDDLGDLEDVKRIIKDSIELPLKRKDLAEKLGIKPVKGLLLYGPPGTGKTSIAKALANELNASFIILSGEEISSAGPFNAGEIIAEKFHIARDNAPAIIFIDEIDMIARARGENEWRTALTELLNQMDGIRENEEIVVVGATNRPWDLDPAILRPGRFDKIIYVPPPDEKGRAEVLKVLCRGLTVDEETLQKVAKITDGYTPADLKLVVDEIRRNLLKEATITGVARTTLTFNDFIKILANVKPSVNKETLKMYEEFKIQRI</sequence>
<dbReference type="PANTHER" id="PTHR23077">
    <property type="entry name" value="AAA-FAMILY ATPASE"/>
    <property type="match status" value="1"/>
</dbReference>
<dbReference type="GeneID" id="1459757"/>
<evidence type="ECO:0000313" key="7">
    <source>
        <dbReference type="EMBL" id="HII73131.1"/>
    </source>
</evidence>
<dbReference type="GO" id="GO:0005524">
    <property type="term" value="F:ATP binding"/>
    <property type="evidence" value="ECO:0007669"/>
    <property type="project" value="UniProtKB-KW"/>
</dbReference>
<evidence type="ECO:0000256" key="1">
    <source>
        <dbReference type="ARBA" id="ARBA00022741"/>
    </source>
</evidence>
<dbReference type="InterPro" id="IPR015415">
    <property type="entry name" value="Spast_Vps4_C"/>
</dbReference>
<evidence type="ECO:0000256" key="3">
    <source>
        <dbReference type="ARBA" id="ARBA00023054"/>
    </source>
</evidence>
<dbReference type="Proteomes" id="UP000646844">
    <property type="component" value="Unassembled WGS sequence"/>
</dbReference>
<dbReference type="GO" id="GO:0016887">
    <property type="term" value="F:ATP hydrolysis activity"/>
    <property type="evidence" value="ECO:0007669"/>
    <property type="project" value="InterPro"/>
</dbReference>
<keyword evidence="2 4" id="KW-0067">ATP-binding</keyword>
<dbReference type="Pfam" id="PF00004">
    <property type="entry name" value="AAA"/>
    <property type="match status" value="2"/>
</dbReference>
<comment type="similarity">
    <text evidence="4">Belongs to the AAA ATPase family.</text>
</comment>
<keyword evidence="5" id="KW-0472">Membrane</keyword>
<evidence type="ECO:0000256" key="5">
    <source>
        <dbReference type="SAM" id="Phobius"/>
    </source>
</evidence>
<organism evidence="7 8">
    <name type="scientific">Sulfurisphaera tokodaii</name>
    <dbReference type="NCBI Taxonomy" id="111955"/>
    <lineage>
        <taxon>Archaea</taxon>
        <taxon>Thermoproteota</taxon>
        <taxon>Thermoprotei</taxon>
        <taxon>Sulfolobales</taxon>
        <taxon>Sulfolobaceae</taxon>
        <taxon>Sulfurisphaera</taxon>
    </lineage>
</organism>
<dbReference type="InterPro" id="IPR050168">
    <property type="entry name" value="AAA_ATPase_domain"/>
</dbReference>
<dbReference type="AlphaFoldDB" id="A0A832WUL2"/>
<protein>
    <submittedName>
        <fullName evidence="7">AAA family ATPase</fullName>
    </submittedName>
</protein>
<dbReference type="Gene3D" id="1.10.8.60">
    <property type="match status" value="2"/>
</dbReference>
<keyword evidence="3" id="KW-0175">Coiled coil</keyword>